<accession>A0ABS8BMY4</accession>
<proteinExistence type="predicted"/>
<dbReference type="RefSeq" id="WP_226764592.1">
    <property type="nucleotide sequence ID" value="NZ_JAJAWG010000007.1"/>
</dbReference>
<reference evidence="3 4" key="1">
    <citation type="submission" date="2021-10" db="EMBL/GenBank/DDBJ databases">
        <authorList>
            <person name="Chen M."/>
        </authorList>
    </citation>
    <scope>NUCLEOTIDE SEQUENCE [LARGE SCALE GENOMIC DNA]</scope>
    <source>
        <strain evidence="3 4">H3-26</strain>
    </source>
</reference>
<dbReference type="Proteomes" id="UP001198034">
    <property type="component" value="Unassembled WGS sequence"/>
</dbReference>
<gene>
    <name evidence="3" type="ORF">LG219_11285</name>
</gene>
<protein>
    <submittedName>
        <fullName evidence="3">Spore coat U domain-containing protein</fullName>
    </submittedName>
</protein>
<comment type="caution">
    <text evidence="3">The sequence shown here is derived from an EMBL/GenBank/DDBJ whole genome shotgun (WGS) entry which is preliminary data.</text>
</comment>
<keyword evidence="1" id="KW-0732">Signal</keyword>
<feature type="domain" description="Spore coat protein U/FanG" evidence="2">
    <location>
        <begin position="17"/>
        <end position="147"/>
    </location>
</feature>
<name>A0ABS8BMY4_9NEIS</name>
<evidence type="ECO:0000313" key="3">
    <source>
        <dbReference type="EMBL" id="MCB5196851.1"/>
    </source>
</evidence>
<keyword evidence="4" id="KW-1185">Reference proteome</keyword>
<evidence type="ECO:0000313" key="4">
    <source>
        <dbReference type="Proteomes" id="UP001198034"/>
    </source>
</evidence>
<dbReference type="EMBL" id="JAJAWG010000007">
    <property type="protein sequence ID" value="MCB5196851.1"/>
    <property type="molecule type" value="Genomic_DNA"/>
</dbReference>
<organism evidence="3 4">
    <name type="scientific">Deefgea salmonis</name>
    <dbReference type="NCBI Taxonomy" id="2875502"/>
    <lineage>
        <taxon>Bacteria</taxon>
        <taxon>Pseudomonadati</taxon>
        <taxon>Pseudomonadota</taxon>
        <taxon>Betaproteobacteria</taxon>
        <taxon>Neisseriales</taxon>
        <taxon>Chitinibacteraceae</taxon>
        <taxon>Deefgea</taxon>
    </lineage>
</organism>
<evidence type="ECO:0000259" key="2">
    <source>
        <dbReference type="Pfam" id="PF05229"/>
    </source>
</evidence>
<evidence type="ECO:0000256" key="1">
    <source>
        <dbReference type="SAM" id="SignalP"/>
    </source>
</evidence>
<dbReference type="Pfam" id="PF05229">
    <property type="entry name" value="SCPU"/>
    <property type="match status" value="1"/>
</dbReference>
<dbReference type="PROSITE" id="PS51257">
    <property type="entry name" value="PROKAR_LIPOPROTEIN"/>
    <property type="match status" value="1"/>
</dbReference>
<sequence>MKHSILGLIFCGLNGVSIAASCHISLPTGDLGGYEPAVNEAGISVQQAFWITCPKGVPLQITAGPSQTSSNIQNRQMRNSNNASSRLNYQLCHSYPGAGTCSRIFGDGQVGLPLTATATGVQQGVYFWTHVYGKQKVESGEYIDYVPISINP</sequence>
<dbReference type="InterPro" id="IPR007893">
    <property type="entry name" value="Spore_coat_U/FanG"/>
</dbReference>
<feature type="signal peptide" evidence="1">
    <location>
        <begin position="1"/>
        <end position="19"/>
    </location>
</feature>
<feature type="chain" id="PRO_5045090253" evidence="1">
    <location>
        <begin position="20"/>
        <end position="152"/>
    </location>
</feature>